<dbReference type="OrthoDB" id="1263925at2"/>
<organism evidence="1 2">
    <name type="scientific">Bergeyella cardium</name>
    <dbReference type="NCBI Taxonomy" id="1585976"/>
    <lineage>
        <taxon>Bacteria</taxon>
        <taxon>Pseudomonadati</taxon>
        <taxon>Bacteroidota</taxon>
        <taxon>Flavobacteriia</taxon>
        <taxon>Flavobacteriales</taxon>
        <taxon>Weeksellaceae</taxon>
        <taxon>Bergeyella</taxon>
    </lineage>
</organism>
<accession>A0A6P1QT17</accession>
<dbReference type="KEGG" id="bcad:DBX24_02475"/>
<keyword evidence="2" id="KW-1185">Reference proteome</keyword>
<proteinExistence type="predicted"/>
<dbReference type="PROSITE" id="PS51257">
    <property type="entry name" value="PROKAR_LIPOPROTEIN"/>
    <property type="match status" value="1"/>
</dbReference>
<name>A0A6P1QT17_9FLAO</name>
<dbReference type="AlphaFoldDB" id="A0A6P1QT17"/>
<reference evidence="1 2" key="1">
    <citation type="submission" date="2018-04" db="EMBL/GenBank/DDBJ databases">
        <title>Characteristic and Complete Genome Sequencing of A Novel Member of Infective Endocarditis Causative Bacteria: Bergeyella cardium QL-PH.</title>
        <authorList>
            <person name="Pan H."/>
            <person name="Sun E."/>
            <person name="Zhang Y."/>
        </authorList>
    </citation>
    <scope>NUCLEOTIDE SEQUENCE [LARGE SCALE GENOMIC DNA]</scope>
    <source>
        <strain evidence="1 2">HPQL</strain>
    </source>
</reference>
<dbReference type="Proteomes" id="UP000464318">
    <property type="component" value="Chromosome"/>
</dbReference>
<dbReference type="RefSeq" id="WP_160223868.1">
    <property type="nucleotide sequence ID" value="NZ_CP029149.1"/>
</dbReference>
<protein>
    <submittedName>
        <fullName evidence="1">Uncharacterized protein</fullName>
    </submittedName>
</protein>
<gene>
    <name evidence="1" type="ORF">DBX24_02475</name>
</gene>
<dbReference type="EMBL" id="CP029149">
    <property type="protein sequence ID" value="QHN64835.1"/>
    <property type="molecule type" value="Genomic_DNA"/>
</dbReference>
<evidence type="ECO:0000313" key="1">
    <source>
        <dbReference type="EMBL" id="QHN64835.1"/>
    </source>
</evidence>
<evidence type="ECO:0000313" key="2">
    <source>
        <dbReference type="Proteomes" id="UP000464318"/>
    </source>
</evidence>
<sequence>MRKFIIILCLFLISCGARHKTKSVEKEALKTEEKYLKETQSTSAEKEKEAHKILDSGKNISEHNSFMDQYSFLQNFTLKNTGKCLNPSVHFVTVTDSKGNTTQIPIDNNTELSFNNESKSSKEFSSLKQENTELKQSILIKDKEIYNLQKNIEEHQASLQKKVSKKDVETVYKPYVWMFVLVGIILLYAGYKLYKTIKLI</sequence>